<keyword evidence="3" id="KW-1185">Reference proteome</keyword>
<comment type="caution">
    <text evidence="2">The sequence shown here is derived from an EMBL/GenBank/DDBJ whole genome shotgun (WGS) entry which is preliminary data.</text>
</comment>
<dbReference type="PANTHER" id="PTHR33303:SF2">
    <property type="entry name" value="COA-BINDING DOMAIN-CONTAINING PROTEIN"/>
    <property type="match status" value="1"/>
</dbReference>
<evidence type="ECO:0000313" key="3">
    <source>
        <dbReference type="Proteomes" id="UP000284375"/>
    </source>
</evidence>
<evidence type="ECO:0000313" key="2">
    <source>
        <dbReference type="EMBL" id="ROW01134.1"/>
    </source>
</evidence>
<gene>
    <name evidence="2" type="ORF">VSDG_02633</name>
</gene>
<dbReference type="AlphaFoldDB" id="A0A423WCL7"/>
<evidence type="ECO:0000259" key="1">
    <source>
        <dbReference type="SMART" id="SM00881"/>
    </source>
</evidence>
<proteinExistence type="predicted"/>
<dbReference type="InterPro" id="IPR036291">
    <property type="entry name" value="NAD(P)-bd_dom_sf"/>
</dbReference>
<dbReference type="STRING" id="252740.A0A423WCL7"/>
<organism evidence="2 3">
    <name type="scientific">Cytospora chrysosperma</name>
    <name type="common">Cytospora canker fungus</name>
    <name type="synonym">Sphaeria chrysosperma</name>
    <dbReference type="NCBI Taxonomy" id="252740"/>
    <lineage>
        <taxon>Eukaryota</taxon>
        <taxon>Fungi</taxon>
        <taxon>Dikarya</taxon>
        <taxon>Ascomycota</taxon>
        <taxon>Pezizomycotina</taxon>
        <taxon>Sordariomycetes</taxon>
        <taxon>Sordariomycetidae</taxon>
        <taxon>Diaporthales</taxon>
        <taxon>Cytosporaceae</taxon>
        <taxon>Cytospora</taxon>
    </lineage>
</organism>
<name>A0A423WCL7_CYTCH</name>
<dbReference type="Gene3D" id="3.40.50.720">
    <property type="entry name" value="NAD(P)-binding Rossmann-like Domain"/>
    <property type="match status" value="1"/>
</dbReference>
<protein>
    <recommendedName>
        <fullName evidence="1">CoA-binding domain-containing protein</fullName>
    </recommendedName>
</protein>
<sequence>MSTEASMRTFFSSKHFAVVGASSNTAKFGHKILAWYLHHNIPTTPINPTAPSITVPSLPSATAGGKPTEVPTVPSLSALPSPRETSVSVITPPAVTLRVLEEAKRLGVPAVWLQPGTYDDEVLAFAREGEGDEADSQADGMGFRAVVAGFGGGTRAHDGWCVLVDGERGLRGVGKL</sequence>
<dbReference type="PANTHER" id="PTHR33303">
    <property type="entry name" value="CYTOPLASMIC PROTEIN-RELATED"/>
    <property type="match status" value="1"/>
</dbReference>
<feature type="domain" description="CoA-binding" evidence="1">
    <location>
        <begin position="10"/>
        <end position="117"/>
    </location>
</feature>
<dbReference type="SMART" id="SM00881">
    <property type="entry name" value="CoA_binding"/>
    <property type="match status" value="1"/>
</dbReference>
<dbReference type="EMBL" id="LJZO01000007">
    <property type="protein sequence ID" value="ROW01134.1"/>
    <property type="molecule type" value="Genomic_DNA"/>
</dbReference>
<dbReference type="SUPFAM" id="SSF51735">
    <property type="entry name" value="NAD(P)-binding Rossmann-fold domains"/>
    <property type="match status" value="1"/>
</dbReference>
<reference evidence="2 3" key="1">
    <citation type="submission" date="2015-09" db="EMBL/GenBank/DDBJ databases">
        <title>Host preference determinants of Valsa canker pathogens revealed by comparative genomics.</title>
        <authorList>
            <person name="Yin Z."/>
            <person name="Huang L."/>
        </authorList>
    </citation>
    <scope>NUCLEOTIDE SEQUENCE [LARGE SCALE GENOMIC DNA]</scope>
    <source>
        <strain evidence="2 3">YSFL</strain>
    </source>
</reference>
<dbReference type="InterPro" id="IPR003781">
    <property type="entry name" value="CoA-bd"/>
</dbReference>
<accession>A0A423WCL7</accession>
<dbReference type="OrthoDB" id="5138418at2759"/>
<dbReference type="Pfam" id="PF13380">
    <property type="entry name" value="CoA_binding_2"/>
    <property type="match status" value="1"/>
</dbReference>
<dbReference type="Proteomes" id="UP000284375">
    <property type="component" value="Unassembled WGS sequence"/>
</dbReference>